<keyword evidence="1" id="KW-0472">Membrane</keyword>
<feature type="transmembrane region" description="Helical" evidence="1">
    <location>
        <begin position="181"/>
        <end position="203"/>
    </location>
</feature>
<evidence type="ECO:0000313" key="3">
    <source>
        <dbReference type="EnsemblMetazoa" id="G18271.1:cds"/>
    </source>
</evidence>
<feature type="signal peptide" evidence="2">
    <location>
        <begin position="1"/>
        <end position="20"/>
    </location>
</feature>
<organism evidence="3 4">
    <name type="scientific">Magallana gigas</name>
    <name type="common">Pacific oyster</name>
    <name type="synonym">Crassostrea gigas</name>
    <dbReference type="NCBI Taxonomy" id="29159"/>
    <lineage>
        <taxon>Eukaryota</taxon>
        <taxon>Metazoa</taxon>
        <taxon>Spiralia</taxon>
        <taxon>Lophotrochozoa</taxon>
        <taxon>Mollusca</taxon>
        <taxon>Bivalvia</taxon>
        <taxon>Autobranchia</taxon>
        <taxon>Pteriomorphia</taxon>
        <taxon>Ostreida</taxon>
        <taxon>Ostreoidea</taxon>
        <taxon>Ostreidae</taxon>
        <taxon>Magallana</taxon>
    </lineage>
</organism>
<dbReference type="Gene3D" id="2.170.300.10">
    <property type="entry name" value="Tie2 ligand-binding domain superfamily"/>
    <property type="match status" value="1"/>
</dbReference>
<protein>
    <submittedName>
        <fullName evidence="3">Uncharacterized protein</fullName>
    </submittedName>
</protein>
<proteinExistence type="predicted"/>
<dbReference type="EnsemblMetazoa" id="G18271.1">
    <property type="protein sequence ID" value="G18271.1:cds"/>
    <property type="gene ID" value="G18271"/>
</dbReference>
<keyword evidence="1" id="KW-1133">Transmembrane helix</keyword>
<keyword evidence="2" id="KW-0732">Signal</keyword>
<feature type="chain" id="PRO_5036472320" evidence="2">
    <location>
        <begin position="21"/>
        <end position="218"/>
    </location>
</feature>
<evidence type="ECO:0000256" key="2">
    <source>
        <dbReference type="SAM" id="SignalP"/>
    </source>
</evidence>
<keyword evidence="1" id="KW-0812">Transmembrane</keyword>
<dbReference type="AlphaFoldDB" id="A0A8W8JBD1"/>
<dbReference type="Proteomes" id="UP000005408">
    <property type="component" value="Unassembled WGS sequence"/>
</dbReference>
<evidence type="ECO:0000313" key="4">
    <source>
        <dbReference type="Proteomes" id="UP000005408"/>
    </source>
</evidence>
<reference evidence="3" key="1">
    <citation type="submission" date="2022-08" db="UniProtKB">
        <authorList>
            <consortium name="EnsemblMetazoa"/>
        </authorList>
    </citation>
    <scope>IDENTIFICATION</scope>
    <source>
        <strain evidence="3">05x7-T-G4-1.051#20</strain>
    </source>
</reference>
<keyword evidence="4" id="KW-1185">Reference proteome</keyword>
<evidence type="ECO:0000256" key="1">
    <source>
        <dbReference type="SAM" id="Phobius"/>
    </source>
</evidence>
<name>A0A8W8JBD1_MAGGI</name>
<dbReference type="OrthoDB" id="6154121at2759"/>
<sequence>MTTPNGVCAFVLFFTGSVLMLVGPSTQTPASHSAHDNYNAACKTWDTTFNKCQECHTGFTGPNCTIKCRYPSFGNGCQNVCNCIETFCNRSTGCKDGSPTILPISTKSNIKKTSVSRFTTEKIHCSAGFVGNDCTIPCRFPSFGFRCQSKCYCSMEKCDHKIGCNESSTICNSEEGNNLRAMMYSTVVLSVLAILQISIYLYFSLHLSSATQINISYT</sequence>
<accession>A0A8W8JBD1</accession>